<dbReference type="EMBL" id="LSDK01000139">
    <property type="protein sequence ID" value="KXB73400.1"/>
    <property type="molecule type" value="Genomic_DNA"/>
</dbReference>
<dbReference type="PATRIC" id="fig|322095.3.peg.2009"/>
<dbReference type="Proteomes" id="UP000070224">
    <property type="component" value="Unassembled WGS sequence"/>
</dbReference>
<protein>
    <submittedName>
        <fullName evidence="1">Uncharacterized protein</fullName>
    </submittedName>
</protein>
<organism evidence="1 2">
    <name type="scientific">Porphyromonas somerae</name>
    <dbReference type="NCBI Taxonomy" id="322095"/>
    <lineage>
        <taxon>Bacteria</taxon>
        <taxon>Pseudomonadati</taxon>
        <taxon>Bacteroidota</taxon>
        <taxon>Bacteroidia</taxon>
        <taxon>Bacteroidales</taxon>
        <taxon>Porphyromonadaceae</taxon>
        <taxon>Porphyromonas</taxon>
    </lineage>
</organism>
<proteinExistence type="predicted"/>
<reference evidence="2" key="1">
    <citation type="submission" date="2016-01" db="EMBL/GenBank/DDBJ databases">
        <authorList>
            <person name="Mitreva M."/>
            <person name="Pepin K.H."/>
            <person name="Mihindukulasuriya K.A."/>
            <person name="Fulton R."/>
            <person name="Fronick C."/>
            <person name="O'Laughlin M."/>
            <person name="Miner T."/>
            <person name="Herter B."/>
            <person name="Rosa B.A."/>
            <person name="Cordes M."/>
            <person name="Tomlinson C."/>
            <person name="Wollam A."/>
            <person name="Palsikar V.B."/>
            <person name="Mardis E.R."/>
            <person name="Wilson R.K."/>
        </authorList>
    </citation>
    <scope>NUCLEOTIDE SEQUENCE [LARGE SCALE GENOMIC DNA]</scope>
    <source>
        <strain evidence="2">KA00683</strain>
    </source>
</reference>
<name>A0A134B0E9_9PORP</name>
<evidence type="ECO:0000313" key="2">
    <source>
        <dbReference type="Proteomes" id="UP000070224"/>
    </source>
</evidence>
<evidence type="ECO:0000313" key="1">
    <source>
        <dbReference type="EMBL" id="KXB73400.1"/>
    </source>
</evidence>
<sequence>MLRYRTPSSPICLSEVAKQALRLIARIPLIQRREKHRSREGKSAFT</sequence>
<comment type="caution">
    <text evidence="1">The sequence shown here is derived from an EMBL/GenBank/DDBJ whole genome shotgun (WGS) entry which is preliminary data.</text>
</comment>
<dbReference type="AlphaFoldDB" id="A0A134B0E9"/>
<gene>
    <name evidence="1" type="ORF">HMPREF3185_02039</name>
</gene>
<keyword evidence="2" id="KW-1185">Reference proteome</keyword>
<accession>A0A134B0E9</accession>